<dbReference type="EMBL" id="BAAABW010000004">
    <property type="protein sequence ID" value="GAA0334906.1"/>
    <property type="molecule type" value="Genomic_DNA"/>
</dbReference>
<proteinExistence type="predicted"/>
<comment type="caution">
    <text evidence="1">The sequence shown here is derived from an EMBL/GenBank/DDBJ whole genome shotgun (WGS) entry which is preliminary data.</text>
</comment>
<protein>
    <submittedName>
        <fullName evidence="1">Uncharacterized protein</fullName>
    </submittedName>
</protein>
<sequence>MARTRALERSWIFLPAGRRRGGLAAALRRVRGDPHRSQCRGSDPVSTGAGAVSGSGTLVACCLEYARR</sequence>
<evidence type="ECO:0000313" key="1">
    <source>
        <dbReference type="EMBL" id="GAA0334906.1"/>
    </source>
</evidence>
<accession>A0ABN0WEX4</accession>
<evidence type="ECO:0000313" key="2">
    <source>
        <dbReference type="Proteomes" id="UP001500063"/>
    </source>
</evidence>
<reference evidence="1 2" key="1">
    <citation type="journal article" date="2019" name="Int. J. Syst. Evol. Microbiol.">
        <title>The Global Catalogue of Microorganisms (GCM) 10K type strain sequencing project: providing services to taxonomists for standard genome sequencing and annotation.</title>
        <authorList>
            <consortium name="The Broad Institute Genomics Platform"/>
            <consortium name="The Broad Institute Genome Sequencing Center for Infectious Disease"/>
            <person name="Wu L."/>
            <person name="Ma J."/>
        </authorList>
    </citation>
    <scope>NUCLEOTIDE SEQUENCE [LARGE SCALE GENOMIC DNA]</scope>
    <source>
        <strain evidence="1 2">JCM 4565</strain>
    </source>
</reference>
<gene>
    <name evidence="1" type="ORF">GCM10010319_08570</name>
</gene>
<dbReference type="Proteomes" id="UP001500063">
    <property type="component" value="Unassembled WGS sequence"/>
</dbReference>
<keyword evidence="2" id="KW-1185">Reference proteome</keyword>
<name>A0ABN0WEX4_9ACTN</name>
<organism evidence="1 2">
    <name type="scientific">Streptomyces blastmyceticus</name>
    <dbReference type="NCBI Taxonomy" id="68180"/>
    <lineage>
        <taxon>Bacteria</taxon>
        <taxon>Bacillati</taxon>
        <taxon>Actinomycetota</taxon>
        <taxon>Actinomycetes</taxon>
        <taxon>Kitasatosporales</taxon>
        <taxon>Streptomycetaceae</taxon>
        <taxon>Streptomyces</taxon>
    </lineage>
</organism>